<organism evidence="1 2">
    <name type="scientific">Methylobacterium oryzae CBMB20</name>
    <dbReference type="NCBI Taxonomy" id="693986"/>
    <lineage>
        <taxon>Bacteria</taxon>
        <taxon>Pseudomonadati</taxon>
        <taxon>Pseudomonadota</taxon>
        <taxon>Alphaproteobacteria</taxon>
        <taxon>Hyphomicrobiales</taxon>
        <taxon>Methylobacteriaceae</taxon>
        <taxon>Methylobacterium</taxon>
    </lineage>
</organism>
<proteinExistence type="predicted"/>
<dbReference type="SUPFAM" id="SSF46689">
    <property type="entry name" value="Homeodomain-like"/>
    <property type="match status" value="1"/>
</dbReference>
<evidence type="ECO:0000313" key="2">
    <source>
        <dbReference type="Proteomes" id="UP000029492"/>
    </source>
</evidence>
<dbReference type="HOGENOM" id="CLU_2058634_0_0_5"/>
<dbReference type="GO" id="GO:0004803">
    <property type="term" value="F:transposase activity"/>
    <property type="evidence" value="ECO:0007669"/>
    <property type="project" value="InterPro"/>
</dbReference>
<dbReference type="InterPro" id="IPR052546">
    <property type="entry name" value="Transposase_8_domain"/>
</dbReference>
<dbReference type="PANTHER" id="PTHR33609:SF1">
    <property type="entry name" value="TRANSPOSASE"/>
    <property type="match status" value="1"/>
</dbReference>
<dbReference type="EMBL" id="CP003811">
    <property type="protein sequence ID" value="AIQ92960.1"/>
    <property type="molecule type" value="Genomic_DNA"/>
</dbReference>
<protein>
    <submittedName>
        <fullName evidence="1">Insertion element ISR1</fullName>
    </submittedName>
</protein>
<name>A0A089P2H6_9HYPH</name>
<keyword evidence="2" id="KW-1185">Reference proteome</keyword>
<dbReference type="Proteomes" id="UP000029492">
    <property type="component" value="Chromosome"/>
</dbReference>
<dbReference type="InterPro" id="IPR009057">
    <property type="entry name" value="Homeodomain-like_sf"/>
</dbReference>
<dbReference type="InterPro" id="IPR002514">
    <property type="entry name" value="Transposase_8"/>
</dbReference>
<accession>A0A089P2H6</accession>
<dbReference type="STRING" id="693986.MOC_5205"/>
<dbReference type="PANTHER" id="PTHR33609">
    <property type="entry name" value="LOW CALCIUM RESPONSE LOCUS PROTEIN S"/>
    <property type="match status" value="1"/>
</dbReference>
<gene>
    <name evidence="1" type="ORF">MOC_5205</name>
</gene>
<reference evidence="1 2" key="1">
    <citation type="journal article" date="2014" name="PLoS ONE">
        <title>Genome Information of Methylobacterium oryzae, a Plant-Probiotic Methylotroph in the Phyllosphere.</title>
        <authorList>
            <person name="Kwak M.J."/>
            <person name="Jeong H."/>
            <person name="Madhaiyan M."/>
            <person name="Lee Y."/>
            <person name="Sa T.M."/>
            <person name="Oh T.K."/>
            <person name="Kim J.F."/>
        </authorList>
    </citation>
    <scope>NUCLEOTIDE SEQUENCE [LARGE SCALE GENOMIC DNA]</scope>
    <source>
        <strain evidence="1 2">CBMB20</strain>
    </source>
</reference>
<dbReference type="Pfam" id="PF01527">
    <property type="entry name" value="HTH_Tnp_1"/>
    <property type="match status" value="1"/>
</dbReference>
<dbReference type="GO" id="GO:0003677">
    <property type="term" value="F:DNA binding"/>
    <property type="evidence" value="ECO:0007669"/>
    <property type="project" value="InterPro"/>
</dbReference>
<dbReference type="AlphaFoldDB" id="A0A089P2H6"/>
<dbReference type="KEGG" id="mor:MOC_5205"/>
<dbReference type="eggNOG" id="COG2963">
    <property type="taxonomic scope" value="Bacteria"/>
</dbReference>
<sequence>MDAGEIAQCDSSFGRWLALVLKRESVDQETDDEDEPVQRSAEHRILKEQQAGLPVVEVCRRRGIGDATFYTWCSRWGGTEVSDARRLKALDEESRKRKTLLVEARLDVATLREALGKTF</sequence>
<dbReference type="GO" id="GO:0006313">
    <property type="term" value="P:DNA transposition"/>
    <property type="evidence" value="ECO:0007669"/>
    <property type="project" value="InterPro"/>
</dbReference>
<evidence type="ECO:0000313" key="1">
    <source>
        <dbReference type="EMBL" id="AIQ92960.1"/>
    </source>
</evidence>